<sequence>MSLAATIKANPFIKKAALWLLIPVNDFRPRLWIRLFVNPFKHKKGKGSIIRNQTRMDVFPFNKFELGDRSLIESFSTINNGVGDVFIGNKSLVGIGCTVIGPVVIGNNVIMAQNIVVSGLNHGYEIIDIPPCDQKTITSQITISDDVWIGANCVVTAGVTIGKHAVIGAGSIVTKNVPPYSVSVGNPARVVKLYNFENNKWERV</sequence>
<reference evidence="3 4" key="1">
    <citation type="submission" date="2017-05" db="EMBL/GenBank/DDBJ databases">
        <authorList>
            <person name="Varghese N."/>
            <person name="Submissions S."/>
        </authorList>
    </citation>
    <scope>NUCLEOTIDE SEQUENCE [LARGE SCALE GENOMIC DNA]</scope>
    <source>
        <strain evidence="3 4">DSM 19036</strain>
    </source>
</reference>
<dbReference type="PANTHER" id="PTHR23416">
    <property type="entry name" value="SIALIC ACID SYNTHASE-RELATED"/>
    <property type="match status" value="1"/>
</dbReference>
<dbReference type="RefSeq" id="WP_142528939.1">
    <property type="nucleotide sequence ID" value="NZ_CBCSJO010000007.1"/>
</dbReference>
<dbReference type="InterPro" id="IPR051159">
    <property type="entry name" value="Hexapeptide_acetyltransf"/>
</dbReference>
<evidence type="ECO:0000256" key="2">
    <source>
        <dbReference type="ARBA" id="ARBA00022679"/>
    </source>
</evidence>
<dbReference type="GO" id="GO:0005829">
    <property type="term" value="C:cytosol"/>
    <property type="evidence" value="ECO:0007669"/>
    <property type="project" value="TreeGrafter"/>
</dbReference>
<dbReference type="AlphaFoldDB" id="A0A521E7U0"/>
<dbReference type="GO" id="GO:0008374">
    <property type="term" value="F:O-acyltransferase activity"/>
    <property type="evidence" value="ECO:0007669"/>
    <property type="project" value="TreeGrafter"/>
</dbReference>
<proteinExistence type="inferred from homology"/>
<accession>A0A521E7U0</accession>
<dbReference type="EMBL" id="FXTN01000007">
    <property type="protein sequence ID" value="SMO79491.1"/>
    <property type="molecule type" value="Genomic_DNA"/>
</dbReference>
<evidence type="ECO:0000313" key="3">
    <source>
        <dbReference type="EMBL" id="SMO79491.1"/>
    </source>
</evidence>
<name>A0A521E7U0_9SPHI</name>
<evidence type="ECO:0000256" key="1">
    <source>
        <dbReference type="ARBA" id="ARBA00007274"/>
    </source>
</evidence>
<dbReference type="CDD" id="cd04647">
    <property type="entry name" value="LbH_MAT_like"/>
    <property type="match status" value="1"/>
</dbReference>
<dbReference type="SUPFAM" id="SSF51161">
    <property type="entry name" value="Trimeric LpxA-like enzymes"/>
    <property type="match status" value="1"/>
</dbReference>
<protein>
    <submittedName>
        <fullName evidence="3">Acetyltransferase (Isoleucine patch superfamily)</fullName>
    </submittedName>
</protein>
<keyword evidence="2 3" id="KW-0808">Transferase</keyword>
<dbReference type="InterPro" id="IPR011004">
    <property type="entry name" value="Trimer_LpxA-like_sf"/>
</dbReference>
<dbReference type="Proteomes" id="UP000320300">
    <property type="component" value="Unassembled WGS sequence"/>
</dbReference>
<organism evidence="3 4">
    <name type="scientific">Pedobacter westerhofensis</name>
    <dbReference type="NCBI Taxonomy" id="425512"/>
    <lineage>
        <taxon>Bacteria</taxon>
        <taxon>Pseudomonadati</taxon>
        <taxon>Bacteroidota</taxon>
        <taxon>Sphingobacteriia</taxon>
        <taxon>Sphingobacteriales</taxon>
        <taxon>Sphingobacteriaceae</taxon>
        <taxon>Pedobacter</taxon>
    </lineage>
</organism>
<dbReference type="Gene3D" id="2.160.10.10">
    <property type="entry name" value="Hexapeptide repeat proteins"/>
    <property type="match status" value="2"/>
</dbReference>
<dbReference type="InterPro" id="IPR001451">
    <property type="entry name" value="Hexapep"/>
</dbReference>
<dbReference type="Pfam" id="PF00132">
    <property type="entry name" value="Hexapep"/>
    <property type="match status" value="1"/>
</dbReference>
<dbReference type="PANTHER" id="PTHR23416:SF23">
    <property type="entry name" value="ACETYLTRANSFERASE C18B11.09C-RELATED"/>
    <property type="match status" value="1"/>
</dbReference>
<gene>
    <name evidence="3" type="ORF">SAMN06265348_107105</name>
</gene>
<comment type="similarity">
    <text evidence="1">Belongs to the transferase hexapeptide repeat family.</text>
</comment>
<evidence type="ECO:0000313" key="4">
    <source>
        <dbReference type="Proteomes" id="UP000320300"/>
    </source>
</evidence>
<keyword evidence="4" id="KW-1185">Reference proteome</keyword>
<dbReference type="OrthoDB" id="9814490at2"/>